<evidence type="ECO:0000256" key="10">
    <source>
        <dbReference type="HAMAP-Rule" id="MF_01151"/>
    </source>
</evidence>
<dbReference type="InterPro" id="IPR009012">
    <property type="entry name" value="GrpE_head"/>
</dbReference>
<keyword evidence="15" id="KW-1185">Reference proteome</keyword>
<accession>A0A098R1Y5</accession>
<organism evidence="14 15">
    <name type="scientific">Spirochaeta lutea</name>
    <dbReference type="NCBI Taxonomy" id="1480694"/>
    <lineage>
        <taxon>Bacteria</taxon>
        <taxon>Pseudomonadati</taxon>
        <taxon>Spirochaetota</taxon>
        <taxon>Spirochaetia</taxon>
        <taxon>Spirochaetales</taxon>
        <taxon>Spirochaetaceae</taxon>
        <taxon>Spirochaeta</taxon>
    </lineage>
</organism>
<dbReference type="STRING" id="1480694.DC28_00690"/>
<reference evidence="14 15" key="1">
    <citation type="submission" date="2014-05" db="EMBL/GenBank/DDBJ databases">
        <title>De novo Genome Sequence of Spirocheata sp.</title>
        <authorList>
            <person name="Shivani Y."/>
            <person name="Subhash Y."/>
            <person name="Tushar L."/>
            <person name="Sasikala C."/>
            <person name="Ramana C.V."/>
        </authorList>
    </citation>
    <scope>NUCLEOTIDE SEQUENCE [LARGE SCALE GENOMIC DNA]</scope>
    <source>
        <strain evidence="14 15">JC230</strain>
    </source>
</reference>
<dbReference type="CDD" id="cd00446">
    <property type="entry name" value="GrpE"/>
    <property type="match status" value="1"/>
</dbReference>
<feature type="compositionally biased region" description="Polar residues" evidence="13">
    <location>
        <begin position="19"/>
        <end position="32"/>
    </location>
</feature>
<dbReference type="Pfam" id="PF01025">
    <property type="entry name" value="GrpE"/>
    <property type="match status" value="1"/>
</dbReference>
<dbReference type="EMBL" id="JNUP01000003">
    <property type="protein sequence ID" value="KGE73776.1"/>
    <property type="molecule type" value="Genomic_DNA"/>
</dbReference>
<evidence type="ECO:0000313" key="14">
    <source>
        <dbReference type="EMBL" id="KGE73776.1"/>
    </source>
</evidence>
<dbReference type="Gene3D" id="2.30.22.10">
    <property type="entry name" value="Head domain of nucleotide exchange factor GrpE"/>
    <property type="match status" value="1"/>
</dbReference>
<dbReference type="Proteomes" id="UP000029692">
    <property type="component" value="Unassembled WGS sequence"/>
</dbReference>
<dbReference type="GO" id="GO:0005737">
    <property type="term" value="C:cytoplasm"/>
    <property type="evidence" value="ECO:0007669"/>
    <property type="project" value="UniProtKB-SubCell"/>
</dbReference>
<evidence type="ECO:0000256" key="1">
    <source>
        <dbReference type="ARBA" id="ARBA00004496"/>
    </source>
</evidence>
<evidence type="ECO:0000256" key="3">
    <source>
        <dbReference type="ARBA" id="ARBA00011738"/>
    </source>
</evidence>
<comment type="subunit">
    <text evidence="3 10">Homodimer.</text>
</comment>
<gene>
    <name evidence="10" type="primary">grpE</name>
    <name evidence="14" type="ORF">DC28_00690</name>
</gene>
<evidence type="ECO:0000256" key="4">
    <source>
        <dbReference type="ARBA" id="ARBA00022490"/>
    </source>
</evidence>
<dbReference type="PRINTS" id="PR00773">
    <property type="entry name" value="GRPEPROTEIN"/>
</dbReference>
<dbReference type="GO" id="GO:0006457">
    <property type="term" value="P:protein folding"/>
    <property type="evidence" value="ECO:0007669"/>
    <property type="project" value="InterPro"/>
</dbReference>
<evidence type="ECO:0000256" key="13">
    <source>
        <dbReference type="SAM" id="MobiDB-lite"/>
    </source>
</evidence>
<dbReference type="GO" id="GO:0042803">
    <property type="term" value="F:protein homodimerization activity"/>
    <property type="evidence" value="ECO:0007669"/>
    <property type="project" value="InterPro"/>
</dbReference>
<dbReference type="NCBIfam" id="NF010738">
    <property type="entry name" value="PRK14140.1"/>
    <property type="match status" value="1"/>
</dbReference>
<dbReference type="GO" id="GO:0051082">
    <property type="term" value="F:unfolded protein binding"/>
    <property type="evidence" value="ECO:0007669"/>
    <property type="project" value="TreeGrafter"/>
</dbReference>
<evidence type="ECO:0000256" key="6">
    <source>
        <dbReference type="ARBA" id="ARBA00023186"/>
    </source>
</evidence>
<dbReference type="eggNOG" id="COG0576">
    <property type="taxonomic scope" value="Bacteria"/>
</dbReference>
<dbReference type="SUPFAM" id="SSF58014">
    <property type="entry name" value="Coiled-coil domain of nucleotide exchange factor GrpE"/>
    <property type="match status" value="1"/>
</dbReference>
<evidence type="ECO:0000256" key="7">
    <source>
        <dbReference type="ARBA" id="ARBA00053401"/>
    </source>
</evidence>
<dbReference type="PROSITE" id="PS01071">
    <property type="entry name" value="GRPE"/>
    <property type="match status" value="1"/>
</dbReference>
<comment type="caution">
    <text evidence="14">The sequence shown here is derived from an EMBL/GenBank/DDBJ whole genome shotgun (WGS) entry which is preliminary data.</text>
</comment>
<keyword evidence="6 10" id="KW-0143">Chaperone</keyword>
<evidence type="ECO:0000256" key="9">
    <source>
        <dbReference type="ARBA" id="ARBA00076414"/>
    </source>
</evidence>
<dbReference type="FunFam" id="2.30.22.10:FF:000001">
    <property type="entry name" value="Protein GrpE"/>
    <property type="match status" value="1"/>
</dbReference>
<name>A0A098R1Y5_9SPIO</name>
<dbReference type="AlphaFoldDB" id="A0A098R1Y5"/>
<keyword evidence="4 10" id="KW-0963">Cytoplasm</keyword>
<dbReference type="PANTHER" id="PTHR21237">
    <property type="entry name" value="GRPE PROTEIN"/>
    <property type="match status" value="1"/>
</dbReference>
<proteinExistence type="inferred from homology"/>
<dbReference type="InterPro" id="IPR013805">
    <property type="entry name" value="GrpE_CC"/>
</dbReference>
<dbReference type="HAMAP" id="MF_01151">
    <property type="entry name" value="GrpE"/>
    <property type="match status" value="1"/>
</dbReference>
<dbReference type="SUPFAM" id="SSF51064">
    <property type="entry name" value="Head domain of nucleotide exchange factor GrpE"/>
    <property type="match status" value="1"/>
</dbReference>
<evidence type="ECO:0000256" key="12">
    <source>
        <dbReference type="RuleBase" id="RU004478"/>
    </source>
</evidence>
<evidence type="ECO:0000256" key="2">
    <source>
        <dbReference type="ARBA" id="ARBA00009054"/>
    </source>
</evidence>
<evidence type="ECO:0000256" key="8">
    <source>
        <dbReference type="ARBA" id="ARBA00072274"/>
    </source>
</evidence>
<feature type="compositionally biased region" description="Basic and acidic residues" evidence="13">
    <location>
        <begin position="47"/>
        <end position="61"/>
    </location>
</feature>
<comment type="similarity">
    <text evidence="2 10 12">Belongs to the GrpE family.</text>
</comment>
<dbReference type="InterPro" id="IPR000740">
    <property type="entry name" value="GrpE"/>
</dbReference>
<dbReference type="Gene3D" id="3.90.20.20">
    <property type="match status" value="1"/>
</dbReference>
<evidence type="ECO:0000256" key="11">
    <source>
        <dbReference type="RuleBase" id="RU000639"/>
    </source>
</evidence>
<dbReference type="GO" id="GO:0051087">
    <property type="term" value="F:protein-folding chaperone binding"/>
    <property type="evidence" value="ECO:0007669"/>
    <property type="project" value="InterPro"/>
</dbReference>
<sequence length="213" mass="24644">MAREESVSEELEREDNPQEVGTATDLEQNQTVDEQKPGAEDQQGSTGEDKGEGLESQLRLENEDLKTQLSELKDQYLRQQADFDNMRKRLRREKEEGIAYANHQILEDLVAIIDDFERAIRSSEESRDFDAFHDGIALIERQFTSMLERKWGLKRIEAEGMEFDPNVHEAVTAEPREDHETQMVLEDFQRGYMLNDRVLRTSKVKVSIPGKGE</sequence>
<feature type="region of interest" description="Disordered" evidence="13">
    <location>
        <begin position="1"/>
        <end position="61"/>
    </location>
</feature>
<dbReference type="GO" id="GO:0000774">
    <property type="term" value="F:adenyl-nucleotide exchange factor activity"/>
    <property type="evidence" value="ECO:0007669"/>
    <property type="project" value="InterPro"/>
</dbReference>
<evidence type="ECO:0000313" key="15">
    <source>
        <dbReference type="Proteomes" id="UP000029692"/>
    </source>
</evidence>
<comment type="subcellular location">
    <subcellularLocation>
        <location evidence="1 10">Cytoplasm</location>
    </subcellularLocation>
</comment>
<comment type="function">
    <text evidence="7 10 11">Participates actively in the response to hyperosmotic and heat shock by preventing the aggregation of stress-denatured proteins, in association with DnaK and GrpE. It is the nucleotide exchange factor for DnaK and may function as a thermosensor. Unfolded proteins bind initially to DnaJ; upon interaction with the DnaJ-bound protein, DnaK hydrolyzes its bound ATP, resulting in the formation of a stable complex. GrpE releases ADP from DnaK; ATP binding to DnaK triggers the release of the substrate protein, thus completing the reaction cycle. Several rounds of ATP-dependent interactions between DnaJ, DnaK and GrpE are required for fully efficient folding.</text>
</comment>
<evidence type="ECO:0000256" key="5">
    <source>
        <dbReference type="ARBA" id="ARBA00023016"/>
    </source>
</evidence>
<keyword evidence="5 10" id="KW-0346">Stress response</keyword>
<protein>
    <recommendedName>
        <fullName evidence="8 10">Protein GrpE</fullName>
    </recommendedName>
    <alternativeName>
        <fullName evidence="9 10">HSP-70 cofactor</fullName>
    </alternativeName>
</protein>
<dbReference type="PANTHER" id="PTHR21237:SF23">
    <property type="entry name" value="GRPE PROTEIN HOMOLOG, MITOCHONDRIAL"/>
    <property type="match status" value="1"/>
</dbReference>